<organism evidence="3 4">
    <name type="scientific">Zalerion maritima</name>
    <dbReference type="NCBI Taxonomy" id="339359"/>
    <lineage>
        <taxon>Eukaryota</taxon>
        <taxon>Fungi</taxon>
        <taxon>Dikarya</taxon>
        <taxon>Ascomycota</taxon>
        <taxon>Pezizomycotina</taxon>
        <taxon>Sordariomycetes</taxon>
        <taxon>Lulworthiomycetidae</taxon>
        <taxon>Lulworthiales</taxon>
        <taxon>Lulworthiaceae</taxon>
        <taxon>Zalerion</taxon>
    </lineage>
</organism>
<accession>A0AAD5RIF7</accession>
<keyword evidence="2" id="KW-0472">Membrane</keyword>
<evidence type="ECO:0000256" key="1">
    <source>
        <dbReference type="SAM" id="MobiDB-lite"/>
    </source>
</evidence>
<evidence type="ECO:0000313" key="3">
    <source>
        <dbReference type="EMBL" id="KAJ2894243.1"/>
    </source>
</evidence>
<evidence type="ECO:0000313" key="4">
    <source>
        <dbReference type="Proteomes" id="UP001201980"/>
    </source>
</evidence>
<dbReference type="AlphaFoldDB" id="A0AAD5RIF7"/>
<feature type="region of interest" description="Disordered" evidence="1">
    <location>
        <begin position="129"/>
        <end position="149"/>
    </location>
</feature>
<dbReference type="EMBL" id="JAKWBI020000513">
    <property type="protein sequence ID" value="KAJ2894243.1"/>
    <property type="molecule type" value="Genomic_DNA"/>
</dbReference>
<sequence length="149" mass="15627">MRAPSSDAARNAYPVRGWVSRLVVELAVAMVFFGMTAYRYFAWAKGAQVLDRSSIAAICALNEGARAAVGGIDGAHTMNCTARFATVTLNGHSTAMVLFGECANAISRRGRPKTAVSVLSVDSDGNGLVLEGKAEDDEAGPTEGQRNGM</sequence>
<comment type="caution">
    <text evidence="3">The sequence shown here is derived from an EMBL/GenBank/DDBJ whole genome shotgun (WGS) entry which is preliminary data.</text>
</comment>
<dbReference type="Proteomes" id="UP001201980">
    <property type="component" value="Unassembled WGS sequence"/>
</dbReference>
<reference evidence="3" key="1">
    <citation type="submission" date="2022-07" db="EMBL/GenBank/DDBJ databases">
        <title>Draft genome sequence of Zalerion maritima ATCC 34329, a (micro)plastics degrading marine fungus.</title>
        <authorList>
            <person name="Paco A."/>
            <person name="Goncalves M.F.M."/>
            <person name="Rocha-Santos T.A.P."/>
            <person name="Alves A."/>
        </authorList>
    </citation>
    <scope>NUCLEOTIDE SEQUENCE</scope>
    <source>
        <strain evidence="3">ATCC 34329</strain>
    </source>
</reference>
<evidence type="ECO:0000256" key="2">
    <source>
        <dbReference type="SAM" id="Phobius"/>
    </source>
</evidence>
<keyword evidence="2" id="KW-0812">Transmembrane</keyword>
<protein>
    <submittedName>
        <fullName evidence="3">Uncharacterized protein</fullName>
    </submittedName>
</protein>
<keyword evidence="4" id="KW-1185">Reference proteome</keyword>
<name>A0AAD5RIF7_9PEZI</name>
<feature type="transmembrane region" description="Helical" evidence="2">
    <location>
        <begin position="22"/>
        <end position="42"/>
    </location>
</feature>
<keyword evidence="2" id="KW-1133">Transmembrane helix</keyword>
<proteinExistence type="predicted"/>
<gene>
    <name evidence="3" type="ORF">MKZ38_007804</name>
</gene>